<feature type="compositionally biased region" description="Polar residues" evidence="1">
    <location>
        <begin position="773"/>
        <end position="784"/>
    </location>
</feature>
<feature type="compositionally biased region" description="Low complexity" evidence="1">
    <location>
        <begin position="962"/>
        <end position="978"/>
    </location>
</feature>
<feature type="compositionally biased region" description="Low complexity" evidence="1">
    <location>
        <begin position="748"/>
        <end position="762"/>
    </location>
</feature>
<reference evidence="3" key="2">
    <citation type="submission" date="2015-01" db="EMBL/GenBank/DDBJ databases">
        <title>Evolutionary Origins and Diversification of the Mycorrhizal Mutualists.</title>
        <authorList>
            <consortium name="DOE Joint Genome Institute"/>
            <consortium name="Mycorrhizal Genomics Consortium"/>
            <person name="Kohler A."/>
            <person name="Kuo A."/>
            <person name="Nagy L.G."/>
            <person name="Floudas D."/>
            <person name="Copeland A."/>
            <person name="Barry K.W."/>
            <person name="Cichocki N."/>
            <person name="Veneault-Fourrey C."/>
            <person name="LaButti K."/>
            <person name="Lindquist E.A."/>
            <person name="Lipzen A."/>
            <person name="Lundell T."/>
            <person name="Morin E."/>
            <person name="Murat C."/>
            <person name="Riley R."/>
            <person name="Ohm R."/>
            <person name="Sun H."/>
            <person name="Tunlid A."/>
            <person name="Henrissat B."/>
            <person name="Grigoriev I.V."/>
            <person name="Hibbett D.S."/>
            <person name="Martin F."/>
        </authorList>
    </citation>
    <scope>NUCLEOTIDE SEQUENCE [LARGE SCALE GENOMIC DNA]</scope>
    <source>
        <strain evidence="3">LaAM-08-1</strain>
    </source>
</reference>
<feature type="compositionally biased region" description="Polar residues" evidence="1">
    <location>
        <begin position="543"/>
        <end position="553"/>
    </location>
</feature>
<feature type="compositionally biased region" description="Polar residues" evidence="1">
    <location>
        <begin position="845"/>
        <end position="854"/>
    </location>
</feature>
<feature type="compositionally biased region" description="Polar residues" evidence="1">
    <location>
        <begin position="867"/>
        <end position="878"/>
    </location>
</feature>
<dbReference type="STRING" id="1095629.A0A0C9WWY2"/>
<feature type="compositionally biased region" description="Pro residues" evidence="1">
    <location>
        <begin position="1114"/>
        <end position="1123"/>
    </location>
</feature>
<reference evidence="2 3" key="1">
    <citation type="submission" date="2014-04" db="EMBL/GenBank/DDBJ databases">
        <authorList>
            <consortium name="DOE Joint Genome Institute"/>
            <person name="Kuo A."/>
            <person name="Kohler A."/>
            <person name="Nagy L.G."/>
            <person name="Floudas D."/>
            <person name="Copeland A."/>
            <person name="Barry K.W."/>
            <person name="Cichocki N."/>
            <person name="Veneault-Fourrey C."/>
            <person name="LaButti K."/>
            <person name="Lindquist E.A."/>
            <person name="Lipzen A."/>
            <person name="Lundell T."/>
            <person name="Morin E."/>
            <person name="Murat C."/>
            <person name="Sun H."/>
            <person name="Tunlid A."/>
            <person name="Henrissat B."/>
            <person name="Grigoriev I.V."/>
            <person name="Hibbett D.S."/>
            <person name="Martin F."/>
            <person name="Nordberg H.P."/>
            <person name="Cantor M.N."/>
            <person name="Hua S.X."/>
        </authorList>
    </citation>
    <scope>NUCLEOTIDE SEQUENCE [LARGE SCALE GENOMIC DNA]</scope>
    <source>
        <strain evidence="2 3">LaAM-08-1</strain>
    </source>
</reference>
<sequence>MVSTSSSAAGKVIKRADPSTIHDKFMVGYQAWFTCPGDGAPLDPGHHGWLHWFNYPIPDGGRPNTDLWPDVSSYSQSELFVAPGLKTKAGEDMYLFSSRNAKTVQRHFHWMAEHGVDGAFLQRFAGQCDFIDDNHNEGIFRMRDEIGDRVREAAEREGRVFAIMYDVSGVAPDRIQRILERDWLHLIRDKGILDSPNYLKEKGKAVVTLWGFGFDNSGHTPASVRAIANFFRSATPGGAYIMAGTPAHWRTAESDADRNPEFLDVWLNEFDAISPWTIGRYDNEQEADDFAETKMKGDVELIKKRNEEGIYRRIDYIPVVLPGGSGYNLSEGKWDFNGIKRQGGRFLWRQIFNARRLGARVMYGAMWDEYDEGTAFMPVVPYKRLLPVSDKYPFLALDEDGYDLPSDWYMRICGFAAEALRGERRVYDSFPSKELQDYWSTRPKYEDVNLKSGDFVSGSSSGAGSSSSGDGGSSSQSYQEWLAQQKESKEEPPPPPYSLEEDEAAAAPAQPTTTTASSSSASAAAAPAEGSEQATRSEPPVVNTPSTGPSAGVTNLAGVVGAGVAGAAVASLTNDFSRHGISPFPQGSSAVTPNQSQPPYGGDGQSGGPPGSHRPSYGGPGAYGAPSTSSPPPMGQQQPGYGVNNSYGGQPARPQQATYGGSSGPTSPTNSSLPSQQTTDAGAAASPPPLHPAHPAAQQVRYGEPNTQNNVGAATSPPPLHPAHPAAQQTPYGGAVPGRTQSLAHPRPITTQPHPQAAQQPIRPTTAGGRPHPSQSTYPNTAAPTSIPPLPTQALTNQPEHWSQEQWPPADWRVNNSDSHAASGPLTSSYEAPVTGAVGGASLSRPHTFTASNVGGSGGASLRPNATLGSRPSSTNLRPTATAPATPTTPPGGYHPPPGKAPYSAPSSAYPAPGGPSGYAPSGSSSYNPPGGPSYTPSGPSNYAPPPGPSAPSGYSPPTPSSYPAASSPSSYVPTRPSYGPPVGGPSFPPGPGGPRFPSASAYSPMSSYPGGPAFPGTGGPPFDPDNKGSTWSTFPGQSAYHPAQGPYGPSQGPQFPGASFPNASPMQFPQGPGGEGGYFGMPNPSSDYNSPYHNPSYSSPPVQGAGPWMPGQSGPPPIPPRPSNLNYAPYAQPGPSYPSTSSSGSGAFDFALSAVDKVAGRKARDQLETGVGSVVHSGSKLFNKLTK</sequence>
<feature type="compositionally biased region" description="Polar residues" evidence="1">
    <location>
        <begin position="643"/>
        <end position="657"/>
    </location>
</feature>
<feature type="compositionally biased region" description="Pro residues" evidence="1">
    <location>
        <begin position="887"/>
        <end position="900"/>
    </location>
</feature>
<feature type="compositionally biased region" description="Polar residues" evidence="1">
    <location>
        <begin position="793"/>
        <end position="806"/>
    </location>
</feature>
<name>A0A0C9WWY2_9AGAR</name>
<feature type="compositionally biased region" description="Low complexity" evidence="1">
    <location>
        <begin position="996"/>
        <end position="1016"/>
    </location>
</feature>
<feature type="compositionally biased region" description="Low complexity" evidence="1">
    <location>
        <begin position="901"/>
        <end position="942"/>
    </location>
</feature>
<accession>A0A0C9WWY2</accession>
<proteinExistence type="predicted"/>
<evidence type="ECO:0008006" key="4">
    <source>
        <dbReference type="Google" id="ProtNLM"/>
    </source>
</evidence>
<protein>
    <recommendedName>
        <fullName evidence="4">Xylosidase/arabinosidase</fullName>
    </recommendedName>
</protein>
<keyword evidence="3" id="KW-1185">Reference proteome</keyword>
<feature type="compositionally biased region" description="Polar residues" evidence="1">
    <location>
        <begin position="585"/>
        <end position="594"/>
    </location>
</feature>
<feature type="compositionally biased region" description="Polar residues" evidence="1">
    <location>
        <begin position="1028"/>
        <end position="1037"/>
    </location>
</feature>
<gene>
    <name evidence="2" type="ORF">K443DRAFT_676183</name>
</gene>
<feature type="region of interest" description="Disordered" evidence="1">
    <location>
        <begin position="456"/>
        <end position="555"/>
    </location>
</feature>
<feature type="compositionally biased region" description="Low complexity" evidence="1">
    <location>
        <begin position="1134"/>
        <end position="1147"/>
    </location>
</feature>
<feature type="compositionally biased region" description="Low complexity" evidence="1">
    <location>
        <begin position="1081"/>
        <end position="1113"/>
    </location>
</feature>
<dbReference type="CDD" id="cd11576">
    <property type="entry name" value="GH99_GH71_like_2"/>
    <property type="match status" value="1"/>
</dbReference>
<organism evidence="2 3">
    <name type="scientific">Laccaria amethystina LaAM-08-1</name>
    <dbReference type="NCBI Taxonomy" id="1095629"/>
    <lineage>
        <taxon>Eukaryota</taxon>
        <taxon>Fungi</taxon>
        <taxon>Dikarya</taxon>
        <taxon>Basidiomycota</taxon>
        <taxon>Agaricomycotina</taxon>
        <taxon>Agaricomycetes</taxon>
        <taxon>Agaricomycetidae</taxon>
        <taxon>Agaricales</taxon>
        <taxon>Agaricineae</taxon>
        <taxon>Hydnangiaceae</taxon>
        <taxon>Laccaria</taxon>
    </lineage>
</organism>
<feature type="compositionally biased region" description="Pro residues" evidence="1">
    <location>
        <begin position="943"/>
        <end position="961"/>
    </location>
</feature>
<dbReference type="HOGENOM" id="CLU_013292_0_0_1"/>
<evidence type="ECO:0000256" key="1">
    <source>
        <dbReference type="SAM" id="MobiDB-lite"/>
    </source>
</evidence>
<feature type="compositionally biased region" description="Pro residues" evidence="1">
    <location>
        <begin position="979"/>
        <end position="995"/>
    </location>
</feature>
<feature type="region of interest" description="Disordered" evidence="1">
    <location>
        <begin position="576"/>
        <end position="1147"/>
    </location>
</feature>
<dbReference type="Gene3D" id="3.20.20.80">
    <property type="entry name" value="Glycosidases"/>
    <property type="match status" value="1"/>
</dbReference>
<dbReference type="Proteomes" id="UP000054477">
    <property type="component" value="Unassembled WGS sequence"/>
</dbReference>
<feature type="compositionally biased region" description="Low complexity" evidence="1">
    <location>
        <begin position="456"/>
        <end position="477"/>
    </location>
</feature>
<feature type="compositionally biased region" description="Low complexity" evidence="1">
    <location>
        <begin position="505"/>
        <end position="534"/>
    </location>
</feature>
<dbReference type="EMBL" id="KN838572">
    <property type="protein sequence ID" value="KIK04220.1"/>
    <property type="molecule type" value="Genomic_DNA"/>
</dbReference>
<feature type="compositionally biased region" description="Gly residues" evidence="1">
    <location>
        <begin position="601"/>
        <end position="610"/>
    </location>
</feature>
<dbReference type="OrthoDB" id="2589715at2759"/>
<evidence type="ECO:0000313" key="3">
    <source>
        <dbReference type="Proteomes" id="UP000054477"/>
    </source>
</evidence>
<evidence type="ECO:0000313" key="2">
    <source>
        <dbReference type="EMBL" id="KIK04220.1"/>
    </source>
</evidence>
<dbReference type="AlphaFoldDB" id="A0A0C9WWY2"/>
<feature type="compositionally biased region" description="Polar residues" evidence="1">
    <location>
        <begin position="814"/>
        <end position="830"/>
    </location>
</feature>
<feature type="compositionally biased region" description="Low complexity" evidence="1">
    <location>
        <begin position="658"/>
        <end position="685"/>
    </location>
</feature>